<evidence type="ECO:0000256" key="3">
    <source>
        <dbReference type="ARBA" id="ARBA00023163"/>
    </source>
</evidence>
<keyword evidence="2" id="KW-0238">DNA-binding</keyword>
<organism evidence="5 6">
    <name type="scientific">Paraburkholderia phenazinium</name>
    <dbReference type="NCBI Taxonomy" id="60549"/>
    <lineage>
        <taxon>Bacteria</taxon>
        <taxon>Pseudomonadati</taxon>
        <taxon>Pseudomonadota</taxon>
        <taxon>Betaproteobacteria</taxon>
        <taxon>Burkholderiales</taxon>
        <taxon>Burkholderiaceae</taxon>
        <taxon>Paraburkholderia</taxon>
    </lineage>
</organism>
<dbReference type="GO" id="GO:0043565">
    <property type="term" value="F:sequence-specific DNA binding"/>
    <property type="evidence" value="ECO:0007669"/>
    <property type="project" value="InterPro"/>
</dbReference>
<dbReference type="RefSeq" id="WP_083640679.1">
    <property type="nucleotide sequence ID" value="NZ_FSRU01000002.1"/>
</dbReference>
<name>A0A1N6L6T3_9BURK</name>
<evidence type="ECO:0000256" key="2">
    <source>
        <dbReference type="ARBA" id="ARBA00023125"/>
    </source>
</evidence>
<protein>
    <submittedName>
        <fullName evidence="5">Transcriptional regulator, AraC family</fullName>
    </submittedName>
</protein>
<gene>
    <name evidence="5" type="ORF">SAMN05444165_6279</name>
</gene>
<evidence type="ECO:0000256" key="1">
    <source>
        <dbReference type="ARBA" id="ARBA00023015"/>
    </source>
</evidence>
<dbReference type="InterPro" id="IPR009057">
    <property type="entry name" value="Homeodomain-like_sf"/>
</dbReference>
<dbReference type="AlphaFoldDB" id="A0A1N6L6T3"/>
<dbReference type="Proteomes" id="UP000185151">
    <property type="component" value="Unassembled WGS sequence"/>
</dbReference>
<sequence>MTIEFSCIDADPLAADAVSAQAPFAASGFRVQTCVAHDADEQARNLHGWSQTYDQLTTGRFVGTITELPLDHMQVFCETTSHTLRQTCEVQSDAYWFGIPTYREPGGDATGEHALGRTGRVDASVIADDALACRPGGIEFELITPEGFEIFGVVVKGEVLRRYAAEVEQLALAEHLPNTEVMRIGLARKERLCASLRQMLDESASNTVPLSALARDNLQASVLASLFDLGSLTSCEPVAIPTRPRRRWIVSEAREYVLANRERAVNVPELCERLHVSRRTLQYCFQDVLGMAPAAYLRIIRLNGARRDLCGASSDPRPVQDVAAAWGFWHLSQFATDYRKLFGVRPSETLKAAMSGRDAPLVRAVHDSVLTCATT</sequence>
<keyword evidence="6" id="KW-1185">Reference proteome</keyword>
<dbReference type="SMART" id="SM00342">
    <property type="entry name" value="HTH_ARAC"/>
    <property type="match status" value="1"/>
</dbReference>
<evidence type="ECO:0000313" key="6">
    <source>
        <dbReference type="Proteomes" id="UP000185151"/>
    </source>
</evidence>
<dbReference type="SUPFAM" id="SSF46689">
    <property type="entry name" value="Homeodomain-like"/>
    <property type="match status" value="2"/>
</dbReference>
<proteinExistence type="predicted"/>
<evidence type="ECO:0000313" key="5">
    <source>
        <dbReference type="EMBL" id="SIO64491.1"/>
    </source>
</evidence>
<dbReference type="PROSITE" id="PS01124">
    <property type="entry name" value="HTH_ARAC_FAMILY_2"/>
    <property type="match status" value="1"/>
</dbReference>
<dbReference type="GO" id="GO:0003700">
    <property type="term" value="F:DNA-binding transcription factor activity"/>
    <property type="evidence" value="ECO:0007669"/>
    <property type="project" value="InterPro"/>
</dbReference>
<dbReference type="Pfam" id="PF12833">
    <property type="entry name" value="HTH_18"/>
    <property type="match status" value="1"/>
</dbReference>
<dbReference type="PANTHER" id="PTHR46796">
    <property type="entry name" value="HTH-TYPE TRANSCRIPTIONAL ACTIVATOR RHAS-RELATED"/>
    <property type="match status" value="1"/>
</dbReference>
<dbReference type="Gene3D" id="1.10.10.60">
    <property type="entry name" value="Homeodomain-like"/>
    <property type="match status" value="1"/>
</dbReference>
<dbReference type="InterPro" id="IPR050204">
    <property type="entry name" value="AraC_XylS_family_regulators"/>
</dbReference>
<keyword evidence="3" id="KW-0804">Transcription</keyword>
<dbReference type="EMBL" id="FSRU01000002">
    <property type="protein sequence ID" value="SIO64491.1"/>
    <property type="molecule type" value="Genomic_DNA"/>
</dbReference>
<dbReference type="OrthoDB" id="185346at2"/>
<reference evidence="5 6" key="1">
    <citation type="submission" date="2016-11" db="EMBL/GenBank/DDBJ databases">
        <authorList>
            <person name="Jaros S."/>
            <person name="Januszkiewicz K."/>
            <person name="Wedrychowicz H."/>
        </authorList>
    </citation>
    <scope>NUCLEOTIDE SEQUENCE [LARGE SCALE GENOMIC DNA]</scope>
    <source>
        <strain evidence="5 6">GAS95</strain>
    </source>
</reference>
<accession>A0A1N6L6T3</accession>
<feature type="domain" description="HTH araC/xylS-type" evidence="4">
    <location>
        <begin position="251"/>
        <end position="352"/>
    </location>
</feature>
<dbReference type="PANTHER" id="PTHR46796:SF12">
    <property type="entry name" value="HTH-TYPE DNA-BINDING TRANSCRIPTIONAL ACTIVATOR EUTR"/>
    <property type="match status" value="1"/>
</dbReference>
<keyword evidence="1" id="KW-0805">Transcription regulation</keyword>
<evidence type="ECO:0000259" key="4">
    <source>
        <dbReference type="PROSITE" id="PS01124"/>
    </source>
</evidence>
<dbReference type="InterPro" id="IPR018060">
    <property type="entry name" value="HTH_AraC"/>
</dbReference>